<accession>A0A6J7HVV6</accession>
<proteinExistence type="predicted"/>
<dbReference type="AlphaFoldDB" id="A0A6J7HVV6"/>
<evidence type="ECO:0000313" key="1">
    <source>
        <dbReference type="EMBL" id="CAB4920930.1"/>
    </source>
</evidence>
<protein>
    <submittedName>
        <fullName evidence="1">Unannotated protein</fullName>
    </submittedName>
</protein>
<gene>
    <name evidence="1" type="ORF">UFOPK3610_01408</name>
</gene>
<reference evidence="1" key="1">
    <citation type="submission" date="2020-05" db="EMBL/GenBank/DDBJ databases">
        <authorList>
            <person name="Chiriac C."/>
            <person name="Salcher M."/>
            <person name="Ghai R."/>
            <person name="Kavagutti S V."/>
        </authorList>
    </citation>
    <scope>NUCLEOTIDE SEQUENCE</scope>
</reference>
<organism evidence="1">
    <name type="scientific">freshwater metagenome</name>
    <dbReference type="NCBI Taxonomy" id="449393"/>
    <lineage>
        <taxon>unclassified sequences</taxon>
        <taxon>metagenomes</taxon>
        <taxon>ecological metagenomes</taxon>
    </lineage>
</organism>
<dbReference type="EMBL" id="CAFBMR010000064">
    <property type="protein sequence ID" value="CAB4920930.1"/>
    <property type="molecule type" value="Genomic_DNA"/>
</dbReference>
<name>A0A6J7HVV6_9ZZZZ</name>
<sequence length="61" mass="6558">MLLKDGVHDIALAFEAWGARALNDAVVKRQRRRIGNAVNAGPVVGELCVLRELALPLLGIP</sequence>